<reference evidence="1" key="1">
    <citation type="journal article" date="2014" name="Int. J. Syst. Evol. Microbiol.">
        <title>Complete genome sequence of Corynebacterium casei LMG S-19264T (=DSM 44701T), isolated from a smear-ripened cheese.</title>
        <authorList>
            <consortium name="US DOE Joint Genome Institute (JGI-PGF)"/>
            <person name="Walter F."/>
            <person name="Albersmeier A."/>
            <person name="Kalinowski J."/>
            <person name="Ruckert C."/>
        </authorList>
    </citation>
    <scope>NUCLEOTIDE SEQUENCE</scope>
    <source>
        <strain evidence="1">CGMCC 1.14988</strain>
    </source>
</reference>
<sequence length="134" mass="15279">MAVTLRQLLATPYVMHVRPVQDEQGTWLRRAEYPELEDCYAIDASPWTAMDALDEHLMGYLVDRLAAGGDVRVPRPARRGVDVERHVDEAGFGPLRKFLDVEVDRLRGDEEFAARVRELRSRQASVDTQEGMKV</sequence>
<evidence type="ECO:0000313" key="1">
    <source>
        <dbReference type="EMBL" id="GGI02404.1"/>
    </source>
</evidence>
<name>A0A8J3A4K8_9ACTN</name>
<dbReference type="AlphaFoldDB" id="A0A8J3A4K8"/>
<protein>
    <submittedName>
        <fullName evidence="1">Uncharacterized protein</fullName>
    </submittedName>
</protein>
<dbReference type="EMBL" id="BMHA01000001">
    <property type="protein sequence ID" value="GGI02404.1"/>
    <property type="molecule type" value="Genomic_DNA"/>
</dbReference>
<proteinExistence type="predicted"/>
<keyword evidence="2" id="KW-1185">Reference proteome</keyword>
<dbReference type="Proteomes" id="UP000650511">
    <property type="component" value="Unassembled WGS sequence"/>
</dbReference>
<reference evidence="1" key="2">
    <citation type="submission" date="2020-09" db="EMBL/GenBank/DDBJ databases">
        <authorList>
            <person name="Sun Q."/>
            <person name="Zhou Y."/>
        </authorList>
    </citation>
    <scope>NUCLEOTIDE SEQUENCE</scope>
    <source>
        <strain evidence="1">CGMCC 1.14988</strain>
    </source>
</reference>
<gene>
    <name evidence="1" type="ORF">GCM10011354_00240</name>
</gene>
<comment type="caution">
    <text evidence="1">The sequence shown here is derived from an EMBL/GenBank/DDBJ whole genome shotgun (WGS) entry which is preliminary data.</text>
</comment>
<organism evidence="1 2">
    <name type="scientific">Egicoccus halophilus</name>
    <dbReference type="NCBI Taxonomy" id="1670830"/>
    <lineage>
        <taxon>Bacteria</taxon>
        <taxon>Bacillati</taxon>
        <taxon>Actinomycetota</taxon>
        <taxon>Nitriliruptoria</taxon>
        <taxon>Egicoccales</taxon>
        <taxon>Egicoccaceae</taxon>
        <taxon>Egicoccus</taxon>
    </lineage>
</organism>
<evidence type="ECO:0000313" key="2">
    <source>
        <dbReference type="Proteomes" id="UP000650511"/>
    </source>
</evidence>
<accession>A0A8J3A4K8</accession>